<dbReference type="EMBL" id="PGOL01001107">
    <property type="protein sequence ID" value="PKI60834.1"/>
    <property type="molecule type" value="Genomic_DNA"/>
</dbReference>
<proteinExistence type="predicted"/>
<protein>
    <submittedName>
        <fullName evidence="1">Uncharacterized protein</fullName>
    </submittedName>
</protein>
<organism evidence="1 2">
    <name type="scientific">Punica granatum</name>
    <name type="common">Pomegranate</name>
    <dbReference type="NCBI Taxonomy" id="22663"/>
    <lineage>
        <taxon>Eukaryota</taxon>
        <taxon>Viridiplantae</taxon>
        <taxon>Streptophyta</taxon>
        <taxon>Embryophyta</taxon>
        <taxon>Tracheophyta</taxon>
        <taxon>Spermatophyta</taxon>
        <taxon>Magnoliopsida</taxon>
        <taxon>eudicotyledons</taxon>
        <taxon>Gunneridae</taxon>
        <taxon>Pentapetalae</taxon>
        <taxon>rosids</taxon>
        <taxon>malvids</taxon>
        <taxon>Myrtales</taxon>
        <taxon>Lythraceae</taxon>
        <taxon>Punica</taxon>
    </lineage>
</organism>
<keyword evidence="2" id="KW-1185">Reference proteome</keyword>
<reference evidence="1 2" key="1">
    <citation type="submission" date="2017-11" db="EMBL/GenBank/DDBJ databases">
        <title>De-novo sequencing of pomegranate (Punica granatum L.) genome.</title>
        <authorList>
            <person name="Akparov Z."/>
            <person name="Amiraslanov A."/>
            <person name="Hajiyeva S."/>
            <person name="Abbasov M."/>
            <person name="Kaur K."/>
            <person name="Hamwieh A."/>
            <person name="Solovyev V."/>
            <person name="Salamov A."/>
            <person name="Braich B."/>
            <person name="Kosarev P."/>
            <person name="Mahmoud A."/>
            <person name="Hajiyev E."/>
            <person name="Babayeva S."/>
            <person name="Izzatullayeva V."/>
            <person name="Mammadov A."/>
            <person name="Mammadov A."/>
            <person name="Sharifova S."/>
            <person name="Ojaghi J."/>
            <person name="Eynullazada K."/>
            <person name="Bayramov B."/>
            <person name="Abdulazimova A."/>
            <person name="Shahmuradov I."/>
        </authorList>
    </citation>
    <scope>NUCLEOTIDE SEQUENCE [LARGE SCALE GENOMIC DNA]</scope>
    <source>
        <strain evidence="2">cv. AG2017</strain>
        <tissue evidence="1">Leaf</tissue>
    </source>
</reference>
<dbReference type="Proteomes" id="UP000233551">
    <property type="component" value="Unassembled WGS sequence"/>
</dbReference>
<evidence type="ECO:0000313" key="2">
    <source>
        <dbReference type="Proteomes" id="UP000233551"/>
    </source>
</evidence>
<accession>A0A2I0JX01</accession>
<dbReference type="AlphaFoldDB" id="A0A2I0JX01"/>
<gene>
    <name evidence="1" type="ORF">CRG98_018765</name>
</gene>
<evidence type="ECO:0000313" key="1">
    <source>
        <dbReference type="EMBL" id="PKI60834.1"/>
    </source>
</evidence>
<comment type="caution">
    <text evidence="1">The sequence shown here is derived from an EMBL/GenBank/DDBJ whole genome shotgun (WGS) entry which is preliminary data.</text>
</comment>
<sequence>MVLVVLGCVQAGFRGAVYLSADRASREPLKEGVCKCSGVPRLKQEASEMRSERFLLLFRSLCPHVRTFAPGCQVMSSSLSLGPTFLSLEPVDQNGVLTAAPLWLHARLEDSFIPPSWVCGRNRASARTCHDMVAWLRGGDYEVVDERPEPAKLCMQG</sequence>
<name>A0A2I0JX01_PUNGR</name>